<dbReference type="EMBL" id="LR134162">
    <property type="protein sequence ID" value="VEB03286.1"/>
    <property type="molecule type" value="Genomic_DNA"/>
</dbReference>
<keyword evidence="4" id="KW-0411">Iron-sulfur</keyword>
<reference evidence="6 7" key="1">
    <citation type="submission" date="2018-12" db="EMBL/GenBank/DDBJ databases">
        <authorList>
            <consortium name="Pathogen Informatics"/>
        </authorList>
    </citation>
    <scope>NUCLEOTIDE SEQUENCE [LARGE SCALE GENOMIC DNA]</scope>
    <source>
        <strain evidence="6 7">NCTC13635</strain>
    </source>
</reference>
<dbReference type="PANTHER" id="PTHR43598">
    <property type="entry name" value="TUNGSTEN-CONTAINING FORMYLMETHANOFURAN DEHYDROGENASE 2 SUBUNIT B"/>
    <property type="match status" value="1"/>
</dbReference>
<dbReference type="PANTHER" id="PTHR43598:SF1">
    <property type="entry name" value="FORMATE DEHYDROGENASE-O MAJOR SUBUNIT"/>
    <property type="match status" value="1"/>
</dbReference>
<dbReference type="Proteomes" id="UP000282433">
    <property type="component" value="Chromosome"/>
</dbReference>
<dbReference type="GO" id="GO:0030313">
    <property type="term" value="C:cell envelope"/>
    <property type="evidence" value="ECO:0007669"/>
    <property type="project" value="UniProtKB-SubCell"/>
</dbReference>
<gene>
    <name evidence="6" type="primary">fdoG_3</name>
    <name evidence="6" type="ORF">NCTC13635_03522</name>
</gene>
<protein>
    <submittedName>
        <fullName evidence="6">Formate dehydrogenase-O, major subunit, selenocysteine-containing</fullName>
        <ecNumber evidence="6">1.2.1.2</ecNumber>
    </submittedName>
</protein>
<dbReference type="Gene3D" id="3.40.50.740">
    <property type="match status" value="1"/>
</dbReference>
<dbReference type="EC" id="1.2.1.2" evidence="6"/>
<evidence type="ECO:0000256" key="1">
    <source>
        <dbReference type="ARBA" id="ARBA00001966"/>
    </source>
</evidence>
<sequence>MAGGGVNALRGHSNIQGLTDLGLLSTSLPGYMSLPNEKQADLQTYLTANTPKPLLKDQVNYWGNYPKFFVSMMKAFFGDKATAENSWGYDWLPKWDKSYDVLQYFEMMNQGKVNGYICQGFNPVASFPNKNKVVASLSKLKFLVTIDPLNTETSTFWQNHGESNDVDPAKIQTEVFRLPSTCFAEENGSIVNSGRWLQWHWKGADAPGIAVTDGEILAGIFTRLRKMYAEEGGPGAGAGAQHDVELLHATRAGIGRSGDGKQR</sequence>
<evidence type="ECO:0000256" key="4">
    <source>
        <dbReference type="ARBA" id="ARBA00022485"/>
    </source>
</evidence>
<keyword evidence="4" id="KW-0479">Metal-binding</keyword>
<dbReference type="GO" id="GO:0009055">
    <property type="term" value="F:electron transfer activity"/>
    <property type="evidence" value="ECO:0007669"/>
    <property type="project" value="TreeGrafter"/>
</dbReference>
<keyword evidence="4" id="KW-0408">Iron</keyword>
<keyword evidence="5 6" id="KW-0560">Oxidoreductase</keyword>
<evidence type="ECO:0000313" key="7">
    <source>
        <dbReference type="Proteomes" id="UP000282433"/>
    </source>
</evidence>
<dbReference type="GO" id="GO:0030151">
    <property type="term" value="F:molybdenum ion binding"/>
    <property type="evidence" value="ECO:0007669"/>
    <property type="project" value="TreeGrafter"/>
</dbReference>
<evidence type="ECO:0000256" key="3">
    <source>
        <dbReference type="ARBA" id="ARBA00010312"/>
    </source>
</evidence>
<name>A0A3S4GMD6_KLEPN</name>
<dbReference type="GO" id="GO:0016491">
    <property type="term" value="F:oxidoreductase activity"/>
    <property type="evidence" value="ECO:0007669"/>
    <property type="project" value="UniProtKB-KW"/>
</dbReference>
<comment type="cofactor">
    <cofactor evidence="1">
        <name>[4Fe-4S] cluster</name>
        <dbReference type="ChEBI" id="CHEBI:49883"/>
    </cofactor>
</comment>
<keyword evidence="4" id="KW-0004">4Fe-4S</keyword>
<evidence type="ECO:0000256" key="5">
    <source>
        <dbReference type="ARBA" id="ARBA00023002"/>
    </source>
</evidence>
<dbReference type="GO" id="GO:0009061">
    <property type="term" value="P:anaerobic respiration"/>
    <property type="evidence" value="ECO:0007669"/>
    <property type="project" value="TreeGrafter"/>
</dbReference>
<dbReference type="GO" id="GO:0051539">
    <property type="term" value="F:4 iron, 4 sulfur cluster binding"/>
    <property type="evidence" value="ECO:0007669"/>
    <property type="project" value="UniProtKB-KW"/>
</dbReference>
<accession>A0A3S4GMD6</accession>
<dbReference type="FunFam" id="3.40.50.740:FF:000007">
    <property type="entry name" value="Formate dehydrogenase, alpha subunit, selenocysteine-containing"/>
    <property type="match status" value="1"/>
</dbReference>
<comment type="subcellular location">
    <subcellularLocation>
        <location evidence="2">Cell envelope</location>
    </subcellularLocation>
</comment>
<proteinExistence type="inferred from homology"/>
<dbReference type="AlphaFoldDB" id="A0A3S4GMD6"/>
<evidence type="ECO:0000256" key="2">
    <source>
        <dbReference type="ARBA" id="ARBA00004196"/>
    </source>
</evidence>
<organism evidence="6 7">
    <name type="scientific">Klebsiella pneumoniae</name>
    <dbReference type="NCBI Taxonomy" id="573"/>
    <lineage>
        <taxon>Bacteria</taxon>
        <taxon>Pseudomonadati</taxon>
        <taxon>Pseudomonadota</taxon>
        <taxon>Gammaproteobacteria</taxon>
        <taxon>Enterobacterales</taxon>
        <taxon>Enterobacteriaceae</taxon>
        <taxon>Klebsiella/Raoultella group</taxon>
        <taxon>Klebsiella</taxon>
        <taxon>Klebsiella pneumoniae complex</taxon>
    </lineage>
</organism>
<dbReference type="SUPFAM" id="SSF53706">
    <property type="entry name" value="Formate dehydrogenase/DMSO reductase, domains 1-3"/>
    <property type="match status" value="1"/>
</dbReference>
<comment type="similarity">
    <text evidence="3">Belongs to the prokaryotic molybdopterin-containing oxidoreductase family.</text>
</comment>
<evidence type="ECO:0000313" key="6">
    <source>
        <dbReference type="EMBL" id="VEB03286.1"/>
    </source>
</evidence>